<dbReference type="Pfam" id="PF02373">
    <property type="entry name" value="JmjC"/>
    <property type="match status" value="1"/>
</dbReference>
<dbReference type="EMBL" id="RBNJ01012879">
    <property type="protein sequence ID" value="RUS25473.1"/>
    <property type="molecule type" value="Genomic_DNA"/>
</dbReference>
<dbReference type="GO" id="GO:0010468">
    <property type="term" value="P:regulation of gene expression"/>
    <property type="evidence" value="ECO:0007669"/>
    <property type="project" value="TreeGrafter"/>
</dbReference>
<dbReference type="InterPro" id="IPR003347">
    <property type="entry name" value="JmjC_dom"/>
</dbReference>
<gene>
    <name evidence="3" type="ORF">BC938DRAFT_472117</name>
</gene>
<feature type="domain" description="JmjC" evidence="2">
    <location>
        <begin position="1"/>
        <end position="117"/>
    </location>
</feature>
<feature type="compositionally biased region" description="Acidic residues" evidence="1">
    <location>
        <begin position="168"/>
        <end position="181"/>
    </location>
</feature>
<comment type="caution">
    <text evidence="3">The sequence shown here is derived from an EMBL/GenBank/DDBJ whole genome shotgun (WGS) entry which is preliminary data.</text>
</comment>
<dbReference type="SUPFAM" id="SSF51197">
    <property type="entry name" value="Clavaminate synthase-like"/>
    <property type="match status" value="1"/>
</dbReference>
<accession>A0A433Q6Q8</accession>
<evidence type="ECO:0000313" key="4">
    <source>
        <dbReference type="Proteomes" id="UP000274822"/>
    </source>
</evidence>
<evidence type="ECO:0000259" key="2">
    <source>
        <dbReference type="PROSITE" id="PS51184"/>
    </source>
</evidence>
<feature type="non-terminal residue" evidence="3">
    <location>
        <position position="391"/>
    </location>
</feature>
<dbReference type="PROSITE" id="PS51184">
    <property type="entry name" value="JMJC"/>
    <property type="match status" value="1"/>
</dbReference>
<organism evidence="3 4">
    <name type="scientific">Jimgerdemannia flammicorona</name>
    <dbReference type="NCBI Taxonomy" id="994334"/>
    <lineage>
        <taxon>Eukaryota</taxon>
        <taxon>Fungi</taxon>
        <taxon>Fungi incertae sedis</taxon>
        <taxon>Mucoromycota</taxon>
        <taxon>Mucoromycotina</taxon>
        <taxon>Endogonomycetes</taxon>
        <taxon>Endogonales</taxon>
        <taxon>Endogonaceae</taxon>
        <taxon>Jimgerdemannia</taxon>
    </lineage>
</organism>
<evidence type="ECO:0000313" key="3">
    <source>
        <dbReference type="EMBL" id="RUS25473.1"/>
    </source>
</evidence>
<dbReference type="SMART" id="SM00558">
    <property type="entry name" value="JmjC"/>
    <property type="match status" value="1"/>
</dbReference>
<dbReference type="Proteomes" id="UP000274822">
    <property type="component" value="Unassembled WGS sequence"/>
</dbReference>
<sequence length="391" mass="44474">MDLYSINYLHFGAPKQWYAIPSQHRQKFERVMQSIFFQEHKKCSQFLRHKTFIVSPAVLANHQIPVHRLVQREGEFVITFPFGYHSGYNLGFNCAESVNFALSSWVQIGKMASACQCVGDSVKIDVSIFERREEGEKEEGWGPRARARKKGLVRIKLKNKANEGLEEAKDDEEDYEEDDEAISARTPTKQKRKRVIRKEGEDEEGGETGSEMSPKRRGTKKSAMGVGADGDMDRRGNSLTGMFWDFFIPDTMIVQSVDGKDIVSGVPLIPKGRWKLCNINGFKWLRETSIPSHYRNAKYATNQAAQTCTFHPICARESGVTINETPFEDGSVLYEGFCYQHDPVGLGWAPLAIRAEAKRSAQKESELKQIADRLRQGARVWARWKGGSFYE</sequence>
<protein>
    <submittedName>
        <fullName evidence="3">JmjC domain, hydroxylase-domain-containing protein</fullName>
    </submittedName>
</protein>
<dbReference type="GO" id="GO:0000785">
    <property type="term" value="C:chromatin"/>
    <property type="evidence" value="ECO:0007669"/>
    <property type="project" value="TreeGrafter"/>
</dbReference>
<name>A0A433Q6Q8_9FUNG</name>
<dbReference type="GO" id="GO:0051864">
    <property type="term" value="F:histone H3K36 demethylase activity"/>
    <property type="evidence" value="ECO:0007669"/>
    <property type="project" value="TreeGrafter"/>
</dbReference>
<dbReference type="GO" id="GO:0032454">
    <property type="term" value="F:histone H3K9 demethylase activity"/>
    <property type="evidence" value="ECO:0007669"/>
    <property type="project" value="TreeGrafter"/>
</dbReference>
<feature type="region of interest" description="Disordered" evidence="1">
    <location>
        <begin position="163"/>
        <end position="233"/>
    </location>
</feature>
<evidence type="ECO:0000256" key="1">
    <source>
        <dbReference type="SAM" id="MobiDB-lite"/>
    </source>
</evidence>
<dbReference type="PANTHER" id="PTHR10694">
    <property type="entry name" value="LYSINE-SPECIFIC DEMETHYLASE"/>
    <property type="match status" value="1"/>
</dbReference>
<dbReference type="GO" id="GO:0005634">
    <property type="term" value="C:nucleus"/>
    <property type="evidence" value="ECO:0007669"/>
    <property type="project" value="TreeGrafter"/>
</dbReference>
<dbReference type="PANTHER" id="PTHR10694:SF7">
    <property type="entry name" value="[HISTONE H3]-TRIMETHYL-L-LYSINE(9) DEMETHYLASE"/>
    <property type="match status" value="1"/>
</dbReference>
<proteinExistence type="predicted"/>
<dbReference type="Gene3D" id="2.60.120.650">
    <property type="entry name" value="Cupin"/>
    <property type="match status" value="1"/>
</dbReference>
<dbReference type="AlphaFoldDB" id="A0A433Q6Q8"/>
<reference evidence="3 4" key="1">
    <citation type="journal article" date="2018" name="New Phytol.">
        <title>Phylogenomics of Endogonaceae and evolution of mycorrhizas within Mucoromycota.</title>
        <authorList>
            <person name="Chang Y."/>
            <person name="Desiro A."/>
            <person name="Na H."/>
            <person name="Sandor L."/>
            <person name="Lipzen A."/>
            <person name="Clum A."/>
            <person name="Barry K."/>
            <person name="Grigoriev I.V."/>
            <person name="Martin F.M."/>
            <person name="Stajich J.E."/>
            <person name="Smith M.E."/>
            <person name="Bonito G."/>
            <person name="Spatafora J.W."/>
        </authorList>
    </citation>
    <scope>NUCLEOTIDE SEQUENCE [LARGE SCALE GENOMIC DNA]</scope>
    <source>
        <strain evidence="3 4">AD002</strain>
    </source>
</reference>
<keyword evidence="4" id="KW-1185">Reference proteome</keyword>